<dbReference type="STRING" id="1447782.SAMN05444417_0255"/>
<dbReference type="Gene3D" id="1.10.1470.10">
    <property type="entry name" value="YjbJ"/>
    <property type="match status" value="1"/>
</dbReference>
<evidence type="ECO:0000256" key="1">
    <source>
        <dbReference type="SAM" id="MobiDB-lite"/>
    </source>
</evidence>
<feature type="compositionally biased region" description="Basic and acidic residues" evidence="1">
    <location>
        <begin position="77"/>
        <end position="89"/>
    </location>
</feature>
<evidence type="ECO:0000313" key="2">
    <source>
        <dbReference type="EMBL" id="SHI31992.1"/>
    </source>
</evidence>
<sequence length="115" mass="13282">MNWSTIETHWVSFLDRIETRWPELDRDEVADTDGNFDAFRDLLAATEGRDQKIARDEIADWARGEVPADVMTDETNDNERIMASRREMSPDEDAYSDDSKFGDEETPQPPVGRED</sequence>
<dbReference type="Proteomes" id="UP000184292">
    <property type="component" value="Unassembled WGS sequence"/>
</dbReference>
<organism evidence="2 3">
    <name type="scientific">Wenxinia saemankumensis</name>
    <dbReference type="NCBI Taxonomy" id="1447782"/>
    <lineage>
        <taxon>Bacteria</taxon>
        <taxon>Pseudomonadati</taxon>
        <taxon>Pseudomonadota</taxon>
        <taxon>Alphaproteobacteria</taxon>
        <taxon>Rhodobacterales</taxon>
        <taxon>Roseobacteraceae</taxon>
        <taxon>Wenxinia</taxon>
    </lineage>
</organism>
<dbReference type="EMBL" id="FQYO01000001">
    <property type="protein sequence ID" value="SHI31992.1"/>
    <property type="molecule type" value="Genomic_DNA"/>
</dbReference>
<name>A0A1M6A657_9RHOB</name>
<dbReference type="OrthoDB" id="7651547at2"/>
<gene>
    <name evidence="2" type="ORF">SAMN05444417_0255</name>
</gene>
<protein>
    <submittedName>
        <fullName evidence="2">Uncharacterized protein</fullName>
    </submittedName>
</protein>
<dbReference type="RefSeq" id="WP_073325834.1">
    <property type="nucleotide sequence ID" value="NZ_FQYO01000001.1"/>
</dbReference>
<dbReference type="AlphaFoldDB" id="A0A1M6A657"/>
<evidence type="ECO:0000313" key="3">
    <source>
        <dbReference type="Proteomes" id="UP000184292"/>
    </source>
</evidence>
<dbReference type="InterPro" id="IPR036629">
    <property type="entry name" value="YjbJ_sf"/>
</dbReference>
<accession>A0A1M6A657</accession>
<keyword evidence="3" id="KW-1185">Reference proteome</keyword>
<feature type="region of interest" description="Disordered" evidence="1">
    <location>
        <begin position="66"/>
        <end position="115"/>
    </location>
</feature>
<proteinExistence type="predicted"/>
<reference evidence="2 3" key="1">
    <citation type="submission" date="2016-11" db="EMBL/GenBank/DDBJ databases">
        <authorList>
            <person name="Jaros S."/>
            <person name="Januszkiewicz K."/>
            <person name="Wedrychowicz H."/>
        </authorList>
    </citation>
    <scope>NUCLEOTIDE SEQUENCE [LARGE SCALE GENOMIC DNA]</scope>
    <source>
        <strain evidence="2 3">DSM 100565</strain>
    </source>
</reference>